<evidence type="ECO:0000256" key="2">
    <source>
        <dbReference type="ARBA" id="ARBA00022754"/>
    </source>
</evidence>
<dbReference type="OrthoDB" id="102442at2759"/>
<feature type="coiled-coil region" evidence="5">
    <location>
        <begin position="20"/>
        <end position="83"/>
    </location>
</feature>
<reference evidence="9 10" key="1">
    <citation type="submission" date="2012-05" db="EMBL/GenBank/DDBJ databases">
        <title>Recombination and specialization in a pathogen metapopulation.</title>
        <authorList>
            <person name="Gardiner A."/>
            <person name="Kemen E."/>
            <person name="Schultz-Larsen T."/>
            <person name="MacLean D."/>
            <person name="Van Oosterhout C."/>
            <person name="Jones J.D.G."/>
        </authorList>
    </citation>
    <scope>NUCLEOTIDE SEQUENCE [LARGE SCALE GENOMIC DNA]</scope>
    <source>
        <strain evidence="9 10">Ac Nc2</strain>
    </source>
</reference>
<dbReference type="PANTHER" id="PTHR45721:SF11">
    <property type="entry name" value="LAMIN DM0-RELATED"/>
    <property type="match status" value="1"/>
</dbReference>
<comment type="subcellular location">
    <subcellularLocation>
        <location evidence="1">Nucleus</location>
    </subcellularLocation>
</comment>
<keyword evidence="4" id="KW-0539">Nucleus</keyword>
<dbReference type="Gene3D" id="1.20.5.170">
    <property type="match status" value="1"/>
</dbReference>
<feature type="transmembrane region" description="Helical" evidence="7">
    <location>
        <begin position="1484"/>
        <end position="1507"/>
    </location>
</feature>
<feature type="transmembrane region" description="Helical" evidence="7">
    <location>
        <begin position="1561"/>
        <end position="1580"/>
    </location>
</feature>
<dbReference type="GO" id="GO:0005634">
    <property type="term" value="C:nucleus"/>
    <property type="evidence" value="ECO:0007669"/>
    <property type="project" value="UniProtKB-SubCell"/>
</dbReference>
<keyword evidence="7" id="KW-0812">Transmembrane</keyword>
<dbReference type="SUPFAM" id="SSF64593">
    <property type="entry name" value="Intermediate filament protein, coiled coil region"/>
    <property type="match status" value="1"/>
</dbReference>
<feature type="compositionally biased region" description="Basic and acidic residues" evidence="6">
    <location>
        <begin position="638"/>
        <end position="666"/>
    </location>
</feature>
<dbReference type="SUPFAM" id="SSF74853">
    <property type="entry name" value="Lamin A/C globular tail domain"/>
    <property type="match status" value="1"/>
</dbReference>
<feature type="compositionally biased region" description="Basic residues" evidence="6">
    <location>
        <begin position="669"/>
        <end position="683"/>
    </location>
</feature>
<dbReference type="Pfam" id="PF00038">
    <property type="entry name" value="Filament"/>
    <property type="match status" value="1"/>
</dbReference>
<keyword evidence="10" id="KW-1185">Reference proteome</keyword>
<feature type="transmembrane region" description="Helical" evidence="7">
    <location>
        <begin position="1716"/>
        <end position="1737"/>
    </location>
</feature>
<comment type="caution">
    <text evidence="9">The sequence shown here is derived from an EMBL/GenBank/DDBJ whole genome shotgun (WGS) entry which is preliminary data.</text>
</comment>
<evidence type="ECO:0000256" key="1">
    <source>
        <dbReference type="ARBA" id="ARBA00004123"/>
    </source>
</evidence>
<feature type="transmembrane region" description="Helical" evidence="7">
    <location>
        <begin position="1587"/>
        <end position="1610"/>
    </location>
</feature>
<feature type="domain" description="LTD" evidence="8">
    <location>
        <begin position="371"/>
        <end position="493"/>
    </location>
</feature>
<feature type="compositionally biased region" description="Basic and acidic residues" evidence="6">
    <location>
        <begin position="874"/>
        <end position="917"/>
    </location>
</feature>
<evidence type="ECO:0000259" key="8">
    <source>
        <dbReference type="PROSITE" id="PS51841"/>
    </source>
</evidence>
<feature type="transmembrane region" description="Helical" evidence="7">
    <location>
        <begin position="1434"/>
        <end position="1458"/>
    </location>
</feature>
<feature type="region of interest" description="Disordered" evidence="6">
    <location>
        <begin position="635"/>
        <end position="708"/>
    </location>
</feature>
<dbReference type="SMART" id="SM01391">
    <property type="entry name" value="Filament"/>
    <property type="match status" value="1"/>
</dbReference>
<dbReference type="InParanoid" id="A0A024FTS0"/>
<feature type="region of interest" description="Disordered" evidence="6">
    <location>
        <begin position="874"/>
        <end position="932"/>
    </location>
</feature>
<feature type="compositionally biased region" description="Basic residues" evidence="6">
    <location>
        <begin position="352"/>
        <end position="367"/>
    </location>
</feature>
<evidence type="ECO:0000256" key="5">
    <source>
        <dbReference type="SAM" id="Coils"/>
    </source>
</evidence>
<evidence type="ECO:0000256" key="3">
    <source>
        <dbReference type="ARBA" id="ARBA00023054"/>
    </source>
</evidence>
<dbReference type="Proteomes" id="UP000053237">
    <property type="component" value="Unassembled WGS sequence"/>
</dbReference>
<evidence type="ECO:0000256" key="6">
    <source>
        <dbReference type="SAM" id="MobiDB-lite"/>
    </source>
</evidence>
<feature type="compositionally biased region" description="Basic and acidic residues" evidence="6">
    <location>
        <begin position="684"/>
        <end position="693"/>
    </location>
</feature>
<dbReference type="GO" id="GO:0005882">
    <property type="term" value="C:intermediate filament"/>
    <property type="evidence" value="ECO:0007669"/>
    <property type="project" value="UniProtKB-KW"/>
</dbReference>
<proteinExistence type="predicted"/>
<name>A0A024FTS0_9STRA</name>
<keyword evidence="7" id="KW-1133">Transmembrane helix</keyword>
<dbReference type="STRING" id="65357.A0A024FTS0"/>
<organism evidence="9 10">
    <name type="scientific">Albugo candida</name>
    <dbReference type="NCBI Taxonomy" id="65357"/>
    <lineage>
        <taxon>Eukaryota</taxon>
        <taxon>Sar</taxon>
        <taxon>Stramenopiles</taxon>
        <taxon>Oomycota</taxon>
        <taxon>Peronosporomycetes</taxon>
        <taxon>Albuginales</taxon>
        <taxon>Albuginaceae</taxon>
        <taxon>Albugo</taxon>
    </lineage>
</organism>
<dbReference type="PROSITE" id="PS51841">
    <property type="entry name" value="LTD"/>
    <property type="match status" value="1"/>
</dbReference>
<evidence type="ECO:0000313" key="10">
    <source>
        <dbReference type="Proteomes" id="UP000053237"/>
    </source>
</evidence>
<dbReference type="InterPro" id="IPR001322">
    <property type="entry name" value="Lamin_tail_dom"/>
</dbReference>
<keyword evidence="2" id="KW-0403">Intermediate filament</keyword>
<evidence type="ECO:0000256" key="4">
    <source>
        <dbReference type="ARBA" id="ARBA00023242"/>
    </source>
</evidence>
<keyword evidence="7" id="KW-0472">Membrane</keyword>
<accession>A0A024FTS0</accession>
<feature type="transmembrane region" description="Helical" evidence="7">
    <location>
        <begin position="1757"/>
        <end position="1779"/>
    </location>
</feature>
<protein>
    <recommendedName>
        <fullName evidence="8">LTD domain-containing protein</fullName>
    </recommendedName>
</protein>
<feature type="coiled-coil region" evidence="5">
    <location>
        <begin position="115"/>
        <end position="170"/>
    </location>
</feature>
<sequence length="1796" mass="207263">MSSSQFSPIKSKRLDEKASLQSLNSRLELYVLRVKEMEDAKTVAERELETIRDRMQQDMDVVRMRLTKEVEDTRKKLDHELDQKTRLQILEQEQHVELVKLRAQVKELGDLKTLTEQLKSELSKERSNATAAKEELSRQTTDLQAVRRRIKDLERERRGLDSALSDAITELEHLRKKSATFDLVRDTEISSIRKEMNAKHQESLANWKKDTEERIHAVEKEVRNYFEGVVQSFKSQVEELSLELDSTKKELDRTANDYEESLQVRQSLADKVAQLEREYREERKKYKDDRKVYETTVEKLRYAKQSKEEEFNDLMDVKIALDAEITAYRRILDREETRVGLPTPKTTPMEKGKKRKSAAMKGNRKRVKQENDGPIRIAQLNLERDFVVFENQSEKPVALGNWEVRGKLETQVFRFPSTYVIKPHARVTVFSAKRNKNARADVKPDEDAFMTKKFSWNHSGDWAVLYDSDGSPVSSLAQGLPKEEVEALEAAIRSESPEDDFEEGSSDACWIIMLSKLELWECQQAWKCLIPFRRDRYDESRINCLQLQRVLNALDLSVSQNEAESLFRSYAGDSDKIGWYDFKQIYELKSRARETKPFQLALKNLSPKWKASIKDEHLMKRIRMWLDEMQQDGFDSALDEKDGSPNMEQKEEGNYQSDQEKDRDTKPLTARRRHPSSSGKSRHREHDSLKVGDRVVVPNTPKDDEDTDGDAVIATIVRIHTRRDEASVRYDDDQDRIERFPWSQIHQLFEPDEQIQFRESKKHRVSVRWHDGIISSRSSSLLTYDVRDSMTNKITRETPVRYIRKCDADLPDQPSRRWTVGDSVCFRVENTESVTWQIGTILRIRKDRDHYDIAAKDDPEQVFRRIPGSCIRIPQDRAAAESDVDPRNEIRPRTRRREEAKDSSSDEEIQERRLDVRSRRKKKHTNALQSPTWTPPTLYIGQVVDFELEQDGKLHRGRIQSLNRSKQLCDIIHESDNDCVSEGVSYKQVWPPSMFSKLLEDMGFGARSRSSGIPFQVNQVVWFAAPQERNRSRRGRVVHVERTGKKRRTGTISVRDYFYTIADLADHKSYANLPHHKLRSMSLWTEPQRIARRALQNAAATLKRTPLRKGLNVRFQLQNPHSGRAEWHHGEIIRVNVRDGTCVIQYKVTSSKTQQSVVARATVEDHDIEPISSLTLAARAAKTAWNSATQNGNPIPTSNFFSSSPLIAGTFVDVLHGENVRLATIAAIETHNKVVDVSIPLEFLYTVQYMDGKKEKHVPSDRIRASSRRLQVGTHVEMIVEGPCKEISKLKGEVAWVHRDERVAVRMLESTDRSDIFAQVCMRSLLVNGKPAFRASITNTGWEIFSAYVHLALEMLIHFWFCLDMIVEIAELLNIYQETSHANLSDAFYMSELYDAHKFSPAQWNTCSRHISTIGNQTASFFLLPMEILAGDRAWLLLLFILKAVLTGFTALCVLRMVNCKVTALRDNYIDWSEVRMDRVYHRWLSFFAGCTLLVSYLSLIVGASLVNHFHFYCLDVFDPNARAMTLDWLAFAQPLFSIHGSYKSVIEELRHCIGHTTLTLFRAVTLYWIAFVTTTLPFWKRILMCIPAIGVTALLSGLGAASVHTFYAIQRGEMRMNKSTTLSSVVDATILLVVIGIVLKVTLARLSLSVGRFWEDSADREWRNWNDLSESVLIEAENGEFGLQAQEEAFELRVGRKQQEIGIVRLSFLRLQRHTGLTLVITVVGITSTIILKYKLSDWKGTDTVSVRLYALGQHSTSIQLVFFMLWFCSTLISSFYAKRICRQIPELYSKVVYL</sequence>
<evidence type="ECO:0000313" key="9">
    <source>
        <dbReference type="EMBL" id="CCI10441.1"/>
    </source>
</evidence>
<gene>
    <name evidence="9" type="ORF">BN9_099010</name>
</gene>
<dbReference type="Gene3D" id="2.60.40.1260">
    <property type="entry name" value="Lamin Tail domain"/>
    <property type="match status" value="1"/>
</dbReference>
<dbReference type="InterPro" id="IPR039008">
    <property type="entry name" value="IF_rod_dom"/>
</dbReference>
<dbReference type="Pfam" id="PF00932">
    <property type="entry name" value="LTD"/>
    <property type="match status" value="1"/>
</dbReference>
<keyword evidence="3 5" id="KW-0175">Coiled coil</keyword>
<feature type="region of interest" description="Disordered" evidence="6">
    <location>
        <begin position="340"/>
        <end position="369"/>
    </location>
</feature>
<feature type="coiled-coil region" evidence="5">
    <location>
        <begin position="230"/>
        <end position="296"/>
    </location>
</feature>
<dbReference type="EMBL" id="CAIX01000243">
    <property type="protein sequence ID" value="CCI10441.1"/>
    <property type="molecule type" value="Genomic_DNA"/>
</dbReference>
<evidence type="ECO:0000256" key="7">
    <source>
        <dbReference type="SAM" id="Phobius"/>
    </source>
</evidence>
<dbReference type="InterPro" id="IPR036415">
    <property type="entry name" value="Lamin_tail_dom_sf"/>
</dbReference>
<feature type="transmembrane region" description="Helical" evidence="7">
    <location>
        <begin position="1622"/>
        <end position="1644"/>
    </location>
</feature>
<dbReference type="PANTHER" id="PTHR45721">
    <property type="entry name" value="LAMIN DM0-RELATED"/>
    <property type="match status" value="1"/>
</dbReference>